<proteinExistence type="inferred from homology"/>
<dbReference type="PANTHER" id="PTHR43343:SF3">
    <property type="entry name" value="PROTEASE DO-LIKE 8, CHLOROPLASTIC"/>
    <property type="match status" value="1"/>
</dbReference>
<reference evidence="5 6" key="1">
    <citation type="submission" date="2020-10" db="EMBL/GenBank/DDBJ databases">
        <title>Complete genome sequence of Cupriavidus basilensis CCUG 49340T.</title>
        <authorList>
            <person name="Salva-Serra F."/>
            <person name="Donoso R.A."/>
            <person name="Cho K.H."/>
            <person name="Yoo J.A."/>
            <person name="Lee K."/>
            <person name="Yoon S.-H."/>
            <person name="Perez-Pantoja D."/>
            <person name="Moore E.R.B."/>
        </authorList>
    </citation>
    <scope>NUCLEOTIDE SEQUENCE [LARGE SCALE GENOMIC DNA]</scope>
    <source>
        <strain evidence="6">CCUG 49340</strain>
    </source>
</reference>
<dbReference type="InterPro" id="IPR043504">
    <property type="entry name" value="Peptidase_S1_PA_chymotrypsin"/>
</dbReference>
<dbReference type="InterPro" id="IPR001940">
    <property type="entry name" value="Peptidase_S1C"/>
</dbReference>
<evidence type="ECO:0000256" key="3">
    <source>
        <dbReference type="ARBA" id="ARBA00022801"/>
    </source>
</evidence>
<dbReference type="GO" id="GO:0006508">
    <property type="term" value="P:proteolysis"/>
    <property type="evidence" value="ECO:0007669"/>
    <property type="project" value="UniProtKB-KW"/>
</dbReference>
<dbReference type="Proteomes" id="UP000397656">
    <property type="component" value="Chromosome 2"/>
</dbReference>
<gene>
    <name evidence="5" type="ORF">F7R26_030630</name>
</gene>
<dbReference type="InterPro" id="IPR009003">
    <property type="entry name" value="Peptidase_S1_PA"/>
</dbReference>
<name>A0A7M2H240_9BURK</name>
<dbReference type="EMBL" id="CP062804">
    <property type="protein sequence ID" value="QOT79124.1"/>
    <property type="molecule type" value="Genomic_DNA"/>
</dbReference>
<organism evidence="5 6">
    <name type="scientific">Cupriavidus basilensis</name>
    <dbReference type="NCBI Taxonomy" id="68895"/>
    <lineage>
        <taxon>Bacteria</taxon>
        <taxon>Pseudomonadati</taxon>
        <taxon>Pseudomonadota</taxon>
        <taxon>Betaproteobacteria</taxon>
        <taxon>Burkholderiales</taxon>
        <taxon>Burkholderiaceae</taxon>
        <taxon>Cupriavidus</taxon>
    </lineage>
</organism>
<feature type="region of interest" description="Disordered" evidence="4">
    <location>
        <begin position="211"/>
        <end position="245"/>
    </location>
</feature>
<accession>A0A7M2H240</accession>
<dbReference type="PRINTS" id="PR00834">
    <property type="entry name" value="PROTEASES2C"/>
</dbReference>
<evidence type="ECO:0000256" key="2">
    <source>
        <dbReference type="ARBA" id="ARBA00022670"/>
    </source>
</evidence>
<evidence type="ECO:0000256" key="4">
    <source>
        <dbReference type="SAM" id="MobiDB-lite"/>
    </source>
</evidence>
<dbReference type="Pfam" id="PF13365">
    <property type="entry name" value="Trypsin_2"/>
    <property type="match status" value="1"/>
</dbReference>
<dbReference type="AlphaFoldDB" id="A0A7M2H240"/>
<dbReference type="SUPFAM" id="SSF50494">
    <property type="entry name" value="Trypsin-like serine proteases"/>
    <property type="match status" value="1"/>
</dbReference>
<dbReference type="GO" id="GO:0004252">
    <property type="term" value="F:serine-type endopeptidase activity"/>
    <property type="evidence" value="ECO:0007669"/>
    <property type="project" value="InterPro"/>
</dbReference>
<dbReference type="GeneID" id="98405319"/>
<comment type="similarity">
    <text evidence="1">Belongs to the peptidase S1C family.</text>
</comment>
<dbReference type="RefSeq" id="WP_170301934.1">
    <property type="nucleotide sequence ID" value="NZ_CP062804.1"/>
</dbReference>
<evidence type="ECO:0000313" key="5">
    <source>
        <dbReference type="EMBL" id="QOT79124.1"/>
    </source>
</evidence>
<dbReference type="InterPro" id="IPR051201">
    <property type="entry name" value="Chloro_Bact_Ser_Proteases"/>
</dbReference>
<sequence length="346" mass="36953">MAFGISTDCLALDSAELYERESPSIWVVSVFDAQGTRFGLGSSVVIGPEELVTNCHVLKSGKSISIRREKVTYGASLVHADVERDLCILRAKGLTAPAVKIAPLAALKVGQKVYAIGAPRGYELTLSDGLLSSLNKDERDRIVRLQTTAPISPGSSGGGLFNTDGQLVGITYLMRTDAQNINFAIPAQWISEVPARSALALQKFRSETASAAPPAMALPPGQPGQPSQGATAYAPARPAAGAPGRQLTGAELTSHFTHLGRINAIAPSGVTLWMQVRESGSLDVTNSVSRGYSSGRYRIEPETSQVCLEMANPNFSAMQTCYRLTEADGRYVMRSATSPYYFSYTK</sequence>
<feature type="compositionally biased region" description="Low complexity" evidence="4">
    <location>
        <begin position="224"/>
        <end position="244"/>
    </location>
</feature>
<keyword evidence="3" id="KW-0378">Hydrolase</keyword>
<keyword evidence="2" id="KW-0645">Protease</keyword>
<evidence type="ECO:0000256" key="1">
    <source>
        <dbReference type="ARBA" id="ARBA00010541"/>
    </source>
</evidence>
<evidence type="ECO:0000313" key="6">
    <source>
        <dbReference type="Proteomes" id="UP000397656"/>
    </source>
</evidence>
<dbReference type="Gene3D" id="2.40.10.10">
    <property type="entry name" value="Trypsin-like serine proteases"/>
    <property type="match status" value="2"/>
</dbReference>
<protein>
    <submittedName>
        <fullName evidence="5">Trypsin-like peptidase domain-containing protein</fullName>
    </submittedName>
</protein>
<dbReference type="PANTHER" id="PTHR43343">
    <property type="entry name" value="PEPTIDASE S12"/>
    <property type="match status" value="1"/>
</dbReference>